<evidence type="ECO:0000313" key="6">
    <source>
        <dbReference type="Proteomes" id="UP000199071"/>
    </source>
</evidence>
<dbReference type="Proteomes" id="UP000199071">
    <property type="component" value="Unassembled WGS sequence"/>
</dbReference>
<evidence type="ECO:0000256" key="2">
    <source>
        <dbReference type="PIRNR" id="PIRNR001365"/>
    </source>
</evidence>
<dbReference type="RefSeq" id="WP_090878891.1">
    <property type="nucleotide sequence ID" value="NZ_FMXQ01000008.1"/>
</dbReference>
<gene>
    <name evidence="5" type="ORF">SAMN02982931_03838</name>
</gene>
<evidence type="ECO:0000313" key="5">
    <source>
        <dbReference type="EMBL" id="SDB49126.1"/>
    </source>
</evidence>
<dbReference type="SUPFAM" id="SSF51569">
    <property type="entry name" value="Aldolase"/>
    <property type="match status" value="1"/>
</dbReference>
<feature type="binding site" evidence="4">
    <location>
        <position position="214"/>
    </location>
    <ligand>
        <name>pyruvate</name>
        <dbReference type="ChEBI" id="CHEBI:15361"/>
    </ligand>
</feature>
<evidence type="ECO:0000256" key="4">
    <source>
        <dbReference type="PIRSR" id="PIRSR001365-2"/>
    </source>
</evidence>
<dbReference type="PANTHER" id="PTHR12128:SF67">
    <property type="entry name" value="BLR3884 PROTEIN"/>
    <property type="match status" value="1"/>
</dbReference>
<dbReference type="Gene3D" id="3.20.20.70">
    <property type="entry name" value="Aldolase class I"/>
    <property type="match status" value="1"/>
</dbReference>
<dbReference type="GO" id="GO:0008840">
    <property type="term" value="F:4-hydroxy-tetrahydrodipicolinate synthase activity"/>
    <property type="evidence" value="ECO:0007669"/>
    <property type="project" value="TreeGrafter"/>
</dbReference>
<evidence type="ECO:0000256" key="3">
    <source>
        <dbReference type="PIRSR" id="PIRSR001365-1"/>
    </source>
</evidence>
<dbReference type="InterPro" id="IPR013785">
    <property type="entry name" value="Aldolase_TIM"/>
</dbReference>
<dbReference type="OrthoDB" id="7157803at2"/>
<keyword evidence="1 2" id="KW-0456">Lyase</keyword>
<dbReference type="STRING" id="665467.SAMN02982931_03838"/>
<feature type="active site" description="Proton donor/acceptor" evidence="3">
    <location>
        <position position="143"/>
    </location>
</feature>
<protein>
    <submittedName>
        <fullName evidence="5">4-hydroxy-tetrahydrodipicolinate synthase</fullName>
    </submittedName>
</protein>
<evidence type="ECO:0000256" key="1">
    <source>
        <dbReference type="ARBA" id="ARBA00023239"/>
    </source>
</evidence>
<comment type="similarity">
    <text evidence="2">Belongs to the DapA family.</text>
</comment>
<accession>A0A1G6DVF5</accession>
<dbReference type="AlphaFoldDB" id="A0A1G6DVF5"/>
<organism evidence="5 6">
    <name type="scientific">Bauldia litoralis</name>
    <dbReference type="NCBI Taxonomy" id="665467"/>
    <lineage>
        <taxon>Bacteria</taxon>
        <taxon>Pseudomonadati</taxon>
        <taxon>Pseudomonadota</taxon>
        <taxon>Alphaproteobacteria</taxon>
        <taxon>Hyphomicrobiales</taxon>
        <taxon>Kaistiaceae</taxon>
        <taxon>Bauldia</taxon>
    </lineage>
</organism>
<dbReference type="PANTHER" id="PTHR12128">
    <property type="entry name" value="DIHYDRODIPICOLINATE SYNTHASE"/>
    <property type="match status" value="1"/>
</dbReference>
<dbReference type="Pfam" id="PF00701">
    <property type="entry name" value="DHDPS"/>
    <property type="match status" value="1"/>
</dbReference>
<dbReference type="InterPro" id="IPR002220">
    <property type="entry name" value="DapA-like"/>
</dbReference>
<proteinExistence type="inferred from homology"/>
<sequence>MPGLPTHACLMVAIATPVGRDLRPDQPRLIARIRQLLDMGCDGIALFGTTGEGPALTVADRVETLDAVVAAGIDPARIVVSVGALPVADIARLARHATDAGVEGVLLMPPCAYRDGITEDGTFRFFEAVIDRVERSALRLYLYHFPGISGVPITAGVVRRLDERYPGTIAGIKDSGGDADYTEMLVRRFSHLSIFTGSEVDVPDLMATGLRGTICGLGNVMPRLMRVMMDQPTAFDRRAFLPLILSGDVILSRGPFIPSAKSVVAASLNDPEWRRVLPPLAEIPILERDRLVADFDRWDASLPAECQSLDHDAPPTSGKVVSLRRA</sequence>
<reference evidence="5 6" key="1">
    <citation type="submission" date="2016-10" db="EMBL/GenBank/DDBJ databases">
        <authorList>
            <person name="de Groot N.N."/>
        </authorList>
    </citation>
    <scope>NUCLEOTIDE SEQUENCE [LARGE SCALE GENOMIC DNA]</scope>
    <source>
        <strain evidence="5 6">ATCC 35022</strain>
    </source>
</reference>
<dbReference type="PRINTS" id="PR00146">
    <property type="entry name" value="DHPICSNTHASE"/>
</dbReference>
<feature type="active site" description="Schiff-base intermediate with substrate" evidence="3">
    <location>
        <position position="173"/>
    </location>
</feature>
<dbReference type="PIRSF" id="PIRSF001365">
    <property type="entry name" value="DHDPS"/>
    <property type="match status" value="1"/>
</dbReference>
<name>A0A1G6DVF5_9HYPH</name>
<dbReference type="CDD" id="cd00408">
    <property type="entry name" value="DHDPS-like"/>
    <property type="match status" value="1"/>
</dbReference>
<feature type="binding site" evidence="4">
    <location>
        <position position="50"/>
    </location>
    <ligand>
        <name>pyruvate</name>
        <dbReference type="ChEBI" id="CHEBI:15361"/>
    </ligand>
</feature>
<keyword evidence="6" id="KW-1185">Reference proteome</keyword>
<dbReference type="EMBL" id="FMXQ01000008">
    <property type="protein sequence ID" value="SDB49126.1"/>
    <property type="molecule type" value="Genomic_DNA"/>
</dbReference>
<dbReference type="SMART" id="SM01130">
    <property type="entry name" value="DHDPS"/>
    <property type="match status" value="1"/>
</dbReference>